<feature type="transmembrane region" description="Helical" evidence="2">
    <location>
        <begin position="59"/>
        <end position="80"/>
    </location>
</feature>
<feature type="transmembrane region" description="Helical" evidence="2">
    <location>
        <begin position="35"/>
        <end position="52"/>
    </location>
</feature>
<evidence type="ECO:0000256" key="1">
    <source>
        <dbReference type="SAM" id="MobiDB-lite"/>
    </source>
</evidence>
<dbReference type="Proteomes" id="UP000460435">
    <property type="component" value="Unassembled WGS sequence"/>
</dbReference>
<evidence type="ECO:0000256" key="2">
    <source>
        <dbReference type="SAM" id="Phobius"/>
    </source>
</evidence>
<evidence type="ECO:0000313" key="3">
    <source>
        <dbReference type="EMBL" id="NDL56868.1"/>
    </source>
</evidence>
<accession>A0A7K3M340</accession>
<comment type="caution">
    <text evidence="3">The sequence shown here is derived from an EMBL/GenBank/DDBJ whole genome shotgun (WGS) entry which is preliminary data.</text>
</comment>
<gene>
    <name evidence="3" type="ORF">F7O44_07260</name>
</gene>
<reference evidence="3 4" key="1">
    <citation type="submission" date="2019-11" db="EMBL/GenBank/DDBJ databases">
        <authorList>
            <person name="Li X.-J."/>
            <person name="Feng X.-M."/>
        </authorList>
    </citation>
    <scope>NUCLEOTIDE SEQUENCE [LARGE SCALE GENOMIC DNA]</scope>
    <source>
        <strain evidence="3 4">XMNu-373</strain>
    </source>
</reference>
<name>A0A7K3M340_9ACTN</name>
<proteinExistence type="predicted"/>
<feature type="region of interest" description="Disordered" evidence="1">
    <location>
        <begin position="200"/>
        <end position="222"/>
    </location>
</feature>
<dbReference type="RefSeq" id="WP_162449569.1">
    <property type="nucleotide sequence ID" value="NZ_WLZY01000002.1"/>
</dbReference>
<feature type="transmembrane region" description="Helical" evidence="2">
    <location>
        <begin position="169"/>
        <end position="189"/>
    </location>
</feature>
<protein>
    <submittedName>
        <fullName evidence="3">Uncharacterized protein</fullName>
    </submittedName>
</protein>
<keyword evidence="2" id="KW-0812">Transmembrane</keyword>
<feature type="transmembrane region" description="Helical" evidence="2">
    <location>
        <begin position="143"/>
        <end position="163"/>
    </location>
</feature>
<keyword evidence="2" id="KW-0472">Membrane</keyword>
<organism evidence="3 4">
    <name type="scientific">Phytoactinopolyspora mesophila</name>
    <dbReference type="NCBI Taxonomy" id="2650750"/>
    <lineage>
        <taxon>Bacteria</taxon>
        <taxon>Bacillati</taxon>
        <taxon>Actinomycetota</taxon>
        <taxon>Actinomycetes</taxon>
        <taxon>Jiangellales</taxon>
        <taxon>Jiangellaceae</taxon>
        <taxon>Phytoactinopolyspora</taxon>
    </lineage>
</organism>
<keyword evidence="4" id="KW-1185">Reference proteome</keyword>
<sequence length="222" mass="24450">MTPLLARRLAALLLAAHALLYPLLIALGSLQDLDVVHIVLAALMLAGAASLISGRRYYWLAVVAAGILLLLGLIAIIGPFDVWRTVYTASTLLPTVLLLLGRPAPKQVDNPSRTRRFFTALANVILVFADVGPDERPWRDGCLPMLIFGVSFICLMLASPVLFIEKELVWGLVLFVVGTVPPLVLFRMARVKRRAEQRRLAESLPEVERDAKPHDDTEPPHP</sequence>
<feature type="transmembrane region" description="Helical" evidence="2">
    <location>
        <begin position="86"/>
        <end position="105"/>
    </location>
</feature>
<keyword evidence="2" id="KW-1133">Transmembrane helix</keyword>
<dbReference type="AlphaFoldDB" id="A0A7K3M340"/>
<evidence type="ECO:0000313" key="4">
    <source>
        <dbReference type="Proteomes" id="UP000460435"/>
    </source>
</evidence>
<dbReference type="EMBL" id="WLZY01000002">
    <property type="protein sequence ID" value="NDL56868.1"/>
    <property type="molecule type" value="Genomic_DNA"/>
</dbReference>